<sequence>MTGSGDKSGVVSSIETIGSCLQRSSPLTIMLLPPDPFGLAHLLPFFGIYNTSSLSQFCFFYMKTGHKCFSHHILNRAHADIRRFSTDSDFGFEYPINHDKRNTAADPHQTRIQVHILMFVRDKCSDSKPDNGEDDINKDLHK</sequence>
<protein>
    <submittedName>
        <fullName evidence="1">Uncharacterized protein</fullName>
    </submittedName>
</protein>
<dbReference type="EMBL" id="JWZT01001987">
    <property type="protein sequence ID" value="KII70724.1"/>
    <property type="molecule type" value="Genomic_DNA"/>
</dbReference>
<comment type="caution">
    <text evidence="1">The sequence shown here is derived from an EMBL/GenBank/DDBJ whole genome shotgun (WGS) entry which is preliminary data.</text>
</comment>
<name>A0A0C2IYX3_THEKT</name>
<accession>A0A0C2IYX3</accession>
<dbReference type="Proteomes" id="UP000031668">
    <property type="component" value="Unassembled WGS sequence"/>
</dbReference>
<reference evidence="1 2" key="1">
    <citation type="journal article" date="2014" name="Genome Biol. Evol.">
        <title>The genome of the myxosporean Thelohanellus kitauei shows adaptations to nutrient acquisition within its fish host.</title>
        <authorList>
            <person name="Yang Y."/>
            <person name="Xiong J."/>
            <person name="Zhou Z."/>
            <person name="Huo F."/>
            <person name="Miao W."/>
            <person name="Ran C."/>
            <person name="Liu Y."/>
            <person name="Zhang J."/>
            <person name="Feng J."/>
            <person name="Wang M."/>
            <person name="Wang M."/>
            <person name="Wang L."/>
            <person name="Yao B."/>
        </authorList>
    </citation>
    <scope>NUCLEOTIDE SEQUENCE [LARGE SCALE GENOMIC DNA]</scope>
    <source>
        <strain evidence="1">Wuqing</strain>
    </source>
</reference>
<proteinExistence type="predicted"/>
<dbReference type="AlphaFoldDB" id="A0A0C2IYX3"/>
<evidence type="ECO:0000313" key="1">
    <source>
        <dbReference type="EMBL" id="KII70724.1"/>
    </source>
</evidence>
<evidence type="ECO:0000313" key="2">
    <source>
        <dbReference type="Proteomes" id="UP000031668"/>
    </source>
</evidence>
<gene>
    <name evidence="1" type="ORF">RF11_09060</name>
</gene>
<keyword evidence="2" id="KW-1185">Reference proteome</keyword>
<organism evidence="1 2">
    <name type="scientific">Thelohanellus kitauei</name>
    <name type="common">Myxosporean</name>
    <dbReference type="NCBI Taxonomy" id="669202"/>
    <lineage>
        <taxon>Eukaryota</taxon>
        <taxon>Metazoa</taxon>
        <taxon>Cnidaria</taxon>
        <taxon>Myxozoa</taxon>
        <taxon>Myxosporea</taxon>
        <taxon>Bivalvulida</taxon>
        <taxon>Platysporina</taxon>
        <taxon>Myxobolidae</taxon>
        <taxon>Thelohanellus</taxon>
    </lineage>
</organism>